<reference evidence="1 2" key="1">
    <citation type="journal article" date="2014" name="PLoS Genet.">
        <title>Phylogenetically driven sequencing of extremely halophilic archaea reveals strategies for static and dynamic osmo-response.</title>
        <authorList>
            <person name="Becker E.A."/>
            <person name="Seitzer P.M."/>
            <person name="Tritt A."/>
            <person name="Larsen D."/>
            <person name="Krusor M."/>
            <person name="Yao A.I."/>
            <person name="Wu D."/>
            <person name="Madern D."/>
            <person name="Eisen J.A."/>
            <person name="Darling A.E."/>
            <person name="Facciotti M.T."/>
        </authorList>
    </citation>
    <scope>NUCLEOTIDE SEQUENCE [LARGE SCALE GENOMIC DNA]</scope>
    <source>
        <strain evidence="1 2">DSM 13077</strain>
    </source>
</reference>
<dbReference type="EMBL" id="AOIP01000046">
    <property type="protein sequence ID" value="ELZ01338.1"/>
    <property type="molecule type" value="Genomic_DNA"/>
</dbReference>
<name>M0ATS3_9EURY</name>
<organism evidence="1 2">
    <name type="scientific">Natrialba aegyptia DSM 13077</name>
    <dbReference type="NCBI Taxonomy" id="1227491"/>
    <lineage>
        <taxon>Archaea</taxon>
        <taxon>Methanobacteriati</taxon>
        <taxon>Methanobacteriota</taxon>
        <taxon>Stenosarchaea group</taxon>
        <taxon>Halobacteria</taxon>
        <taxon>Halobacteriales</taxon>
        <taxon>Natrialbaceae</taxon>
        <taxon>Natrialba</taxon>
    </lineage>
</organism>
<dbReference type="AlphaFoldDB" id="M0ATS3"/>
<keyword evidence="2" id="KW-1185">Reference proteome</keyword>
<gene>
    <name evidence="1" type="ORF">C480_18127</name>
</gene>
<comment type="caution">
    <text evidence="1">The sequence shown here is derived from an EMBL/GenBank/DDBJ whole genome shotgun (WGS) entry which is preliminary data.</text>
</comment>
<evidence type="ECO:0000313" key="1">
    <source>
        <dbReference type="EMBL" id="ELZ01338.1"/>
    </source>
</evidence>
<sequence length="69" mass="7728">MQLVRDPFYDTLPVCQVGSSRSVVLLLEIDPSIGQWTILIEEATWTINGFDFGGERTTREGSIRGIRVS</sequence>
<dbReference type="Proteomes" id="UP000011591">
    <property type="component" value="Unassembled WGS sequence"/>
</dbReference>
<accession>M0ATS3</accession>
<proteinExistence type="predicted"/>
<evidence type="ECO:0000313" key="2">
    <source>
        <dbReference type="Proteomes" id="UP000011591"/>
    </source>
</evidence>
<protein>
    <submittedName>
        <fullName evidence="1">Uncharacterized protein</fullName>
    </submittedName>
</protein>